<evidence type="ECO:0000256" key="2">
    <source>
        <dbReference type="ARBA" id="ARBA00019191"/>
    </source>
</evidence>
<evidence type="ECO:0000256" key="6">
    <source>
        <dbReference type="ARBA" id="ARBA00022807"/>
    </source>
</evidence>
<dbReference type="OrthoDB" id="9812943at2"/>
<dbReference type="GO" id="GO:0006508">
    <property type="term" value="P:proteolysis"/>
    <property type="evidence" value="ECO:0007669"/>
    <property type="project" value="UniProtKB-KW"/>
</dbReference>
<keyword evidence="5" id="KW-0378">Hydrolase</keyword>
<reference evidence="9 10" key="1">
    <citation type="submission" date="2018-12" db="EMBL/GenBank/DDBJ databases">
        <title>Complete genome sequence of Flaviflexus salsibiostraticola KCTC 33148.</title>
        <authorList>
            <person name="Bae J.-W."/>
        </authorList>
    </citation>
    <scope>NUCLEOTIDE SEQUENCE [LARGE SCALE GENOMIC DNA]</scope>
    <source>
        <strain evidence="9 10">KCTC 33148</strain>
    </source>
</reference>
<accession>A0A3Q8WUF7</accession>
<dbReference type="InterPro" id="IPR000816">
    <property type="entry name" value="Peptidase_C15"/>
</dbReference>
<dbReference type="PANTHER" id="PTHR23402:SF1">
    <property type="entry name" value="PYROGLUTAMYL-PEPTIDASE I"/>
    <property type="match status" value="1"/>
</dbReference>
<evidence type="ECO:0000313" key="9">
    <source>
        <dbReference type="EMBL" id="AZN29414.1"/>
    </source>
</evidence>
<dbReference type="Pfam" id="PF01470">
    <property type="entry name" value="Peptidase_C15"/>
    <property type="match status" value="1"/>
</dbReference>
<sequence length="178" mass="18483">MIVLTGFGPFGPPESVAHESNPSELLATEAGRALGAHVEILPVSYSAVANVGRLLADADLVLSIGVAGSRRAPMLEKQATNWRESSIADIDGHIARGEPIDPDGPDSVTTGWDVGAVAEAAGIGVSLSAGAYVCNALSYSLYRHQRNSCFLHIPPAEHLGLGQGVDLIGRIIECSMSV</sequence>
<dbReference type="GO" id="GO:0016920">
    <property type="term" value="F:pyroglutamyl-peptidase activity"/>
    <property type="evidence" value="ECO:0007669"/>
    <property type="project" value="InterPro"/>
</dbReference>
<keyword evidence="10" id="KW-1185">Reference proteome</keyword>
<dbReference type="InterPro" id="IPR016125">
    <property type="entry name" value="Peptidase_C15-like"/>
</dbReference>
<dbReference type="Proteomes" id="UP000270021">
    <property type="component" value="Chromosome"/>
</dbReference>
<dbReference type="GO" id="GO:0005829">
    <property type="term" value="C:cytosol"/>
    <property type="evidence" value="ECO:0007669"/>
    <property type="project" value="InterPro"/>
</dbReference>
<dbReference type="Gene3D" id="3.40.630.20">
    <property type="entry name" value="Peptidase C15, pyroglutamyl peptidase I-like"/>
    <property type="match status" value="1"/>
</dbReference>
<evidence type="ECO:0000256" key="8">
    <source>
        <dbReference type="ARBA" id="ARBA00031559"/>
    </source>
</evidence>
<dbReference type="AlphaFoldDB" id="A0A3Q8WUF7"/>
<dbReference type="EMBL" id="CP034438">
    <property type="protein sequence ID" value="AZN29414.1"/>
    <property type="molecule type" value="Genomic_DNA"/>
</dbReference>
<evidence type="ECO:0000256" key="1">
    <source>
        <dbReference type="ARBA" id="ARBA00006641"/>
    </source>
</evidence>
<protein>
    <recommendedName>
        <fullName evidence="2">Pyrrolidone-carboxylate peptidase</fullName>
    </recommendedName>
    <alternativeName>
        <fullName evidence="7">5-oxoprolyl-peptidase</fullName>
    </alternativeName>
    <alternativeName>
        <fullName evidence="8">Pyroglutamyl-peptidase I</fullName>
    </alternativeName>
</protein>
<name>A0A3Q8WUF7_9ACTO</name>
<evidence type="ECO:0000256" key="4">
    <source>
        <dbReference type="ARBA" id="ARBA00022670"/>
    </source>
</evidence>
<dbReference type="PRINTS" id="PR00706">
    <property type="entry name" value="PYROGLUPTASE"/>
</dbReference>
<dbReference type="RefSeq" id="WP_126039118.1">
    <property type="nucleotide sequence ID" value="NZ_CP034438.1"/>
</dbReference>
<keyword evidence="6" id="KW-0788">Thiol protease</keyword>
<organism evidence="9 10">
    <name type="scientific">Flaviflexus salsibiostraticola</name>
    <dbReference type="NCBI Taxonomy" id="1282737"/>
    <lineage>
        <taxon>Bacteria</taxon>
        <taxon>Bacillati</taxon>
        <taxon>Actinomycetota</taxon>
        <taxon>Actinomycetes</taxon>
        <taxon>Actinomycetales</taxon>
        <taxon>Actinomycetaceae</taxon>
        <taxon>Flaviflexus</taxon>
    </lineage>
</organism>
<dbReference type="InterPro" id="IPR036440">
    <property type="entry name" value="Peptidase_C15-like_sf"/>
</dbReference>
<dbReference type="KEGG" id="fsl:EJO69_03145"/>
<keyword evidence="4" id="KW-0645">Protease</keyword>
<comment type="similarity">
    <text evidence="1">Belongs to the peptidase C15 family.</text>
</comment>
<evidence type="ECO:0000256" key="7">
    <source>
        <dbReference type="ARBA" id="ARBA00030836"/>
    </source>
</evidence>
<dbReference type="SUPFAM" id="SSF53182">
    <property type="entry name" value="Pyrrolidone carboxyl peptidase (pyroglutamate aminopeptidase)"/>
    <property type="match status" value="1"/>
</dbReference>
<evidence type="ECO:0000313" key="10">
    <source>
        <dbReference type="Proteomes" id="UP000270021"/>
    </source>
</evidence>
<dbReference type="PANTHER" id="PTHR23402">
    <property type="entry name" value="PROTEASE FAMILY C15 PYROGLUTAMYL-PEPTIDASE I-RELATED"/>
    <property type="match status" value="1"/>
</dbReference>
<evidence type="ECO:0000256" key="3">
    <source>
        <dbReference type="ARBA" id="ARBA00022490"/>
    </source>
</evidence>
<gene>
    <name evidence="9" type="ORF">EJO69_03145</name>
</gene>
<keyword evidence="3" id="KW-0963">Cytoplasm</keyword>
<proteinExistence type="inferred from homology"/>
<evidence type="ECO:0000256" key="5">
    <source>
        <dbReference type="ARBA" id="ARBA00022801"/>
    </source>
</evidence>